<keyword evidence="4" id="KW-0904">Protein phosphatase</keyword>
<dbReference type="OrthoDB" id="414418at2759"/>
<proteinExistence type="predicted"/>
<gene>
    <name evidence="7" type="primary">CG13604</name>
    <name evidence="7" type="ORF">NPIL_2501</name>
</gene>
<dbReference type="PANTHER" id="PTHR16469:SF27">
    <property type="entry name" value="UBIQUITIN-ASSOCIATED AND SH3 DOMAIN-CONTAINING BA-RELATED"/>
    <property type="match status" value="1"/>
</dbReference>
<evidence type="ECO:0000256" key="4">
    <source>
        <dbReference type="ARBA" id="ARBA00022912"/>
    </source>
</evidence>
<dbReference type="InterPro" id="IPR051710">
    <property type="entry name" value="Phosphatase_SH3-domain"/>
</dbReference>
<dbReference type="FunFam" id="3.40.50.1240:FF:000032">
    <property type="entry name" value="Blast:Protein UBASH3A homolog"/>
    <property type="match status" value="1"/>
</dbReference>
<dbReference type="PANTHER" id="PTHR16469">
    <property type="entry name" value="UBIQUITIN-ASSOCIATED AND SH3 DOMAIN-CONTAINING BA-RELATED"/>
    <property type="match status" value="1"/>
</dbReference>
<sequence length="275" mass="31387">MKSLFRFLSNMGDKSVNRKLFIMRHAERVDFTFGAWIPSCFDKEGNFIRKNLNMPLSVPKRKGGPMDFFKDCPLTRVGLLQATLTGEAMKLAGVKFDHVFCSPSLRCVETCTNALKASDQTYLPINIEPGLFEWLSWYRDGMPKWMSLEELKNYGFNIVMDYEPIIKATDVTNVKESSEEYYMRNYLVASKLVEKYSGNLLFVAHAASLDTCSRQLTGKPPRKEQDLLTIVPKATYASVAVVEQLPNGSWQLTEPPFPPLMHTNNASFEWKILLE</sequence>
<dbReference type="Gene3D" id="3.40.50.1240">
    <property type="entry name" value="Phosphoglycerate mutase-like"/>
    <property type="match status" value="1"/>
</dbReference>
<dbReference type="InterPro" id="IPR013078">
    <property type="entry name" value="His_Pase_superF_clade-1"/>
</dbReference>
<keyword evidence="8" id="KW-1185">Reference proteome</keyword>
<evidence type="ECO:0000313" key="8">
    <source>
        <dbReference type="Proteomes" id="UP000887013"/>
    </source>
</evidence>
<comment type="subcellular location">
    <subcellularLocation>
        <location evidence="1">Cytoplasm</location>
        <location evidence="1">Cytosol</location>
    </subcellularLocation>
</comment>
<reference evidence="7" key="1">
    <citation type="submission" date="2020-08" db="EMBL/GenBank/DDBJ databases">
        <title>Multicomponent nature underlies the extraordinary mechanical properties of spider dragline silk.</title>
        <authorList>
            <person name="Kono N."/>
            <person name="Nakamura H."/>
            <person name="Mori M."/>
            <person name="Yoshida Y."/>
            <person name="Ohtoshi R."/>
            <person name="Malay A.D."/>
            <person name="Moran D.A.P."/>
            <person name="Tomita M."/>
            <person name="Numata K."/>
            <person name="Arakawa K."/>
        </authorList>
    </citation>
    <scope>NUCLEOTIDE SEQUENCE</scope>
</reference>
<keyword evidence="2" id="KW-0963">Cytoplasm</keyword>
<dbReference type="Pfam" id="PF00300">
    <property type="entry name" value="His_Phos_1"/>
    <property type="match status" value="1"/>
</dbReference>
<name>A0A8X6QFC5_NEPPI</name>
<keyword evidence="3" id="KW-0378">Hydrolase</keyword>
<dbReference type="GO" id="GO:0003993">
    <property type="term" value="F:acid phosphatase activity"/>
    <property type="evidence" value="ECO:0007669"/>
    <property type="project" value="UniProtKB-ARBA"/>
</dbReference>
<dbReference type="GO" id="GO:0005829">
    <property type="term" value="C:cytosol"/>
    <property type="evidence" value="ECO:0007669"/>
    <property type="project" value="UniProtKB-SubCell"/>
</dbReference>
<evidence type="ECO:0000256" key="5">
    <source>
        <dbReference type="ARBA" id="ARBA00083868"/>
    </source>
</evidence>
<dbReference type="GO" id="GO:0004721">
    <property type="term" value="F:phosphoprotein phosphatase activity"/>
    <property type="evidence" value="ECO:0007669"/>
    <property type="project" value="UniProtKB-KW"/>
</dbReference>
<dbReference type="InterPro" id="IPR029033">
    <property type="entry name" value="His_PPase_superfam"/>
</dbReference>
<organism evidence="7 8">
    <name type="scientific">Nephila pilipes</name>
    <name type="common">Giant wood spider</name>
    <name type="synonym">Nephila maculata</name>
    <dbReference type="NCBI Taxonomy" id="299642"/>
    <lineage>
        <taxon>Eukaryota</taxon>
        <taxon>Metazoa</taxon>
        <taxon>Ecdysozoa</taxon>
        <taxon>Arthropoda</taxon>
        <taxon>Chelicerata</taxon>
        <taxon>Arachnida</taxon>
        <taxon>Araneae</taxon>
        <taxon>Araneomorphae</taxon>
        <taxon>Entelegynae</taxon>
        <taxon>Araneoidea</taxon>
        <taxon>Nephilidae</taxon>
        <taxon>Nephila</taxon>
    </lineage>
</organism>
<protein>
    <recommendedName>
        <fullName evidence="5">Protein UBASH3A homolog</fullName>
    </recommendedName>
</protein>
<accession>A0A8X6QFC5</accession>
<evidence type="ECO:0000256" key="2">
    <source>
        <dbReference type="ARBA" id="ARBA00022490"/>
    </source>
</evidence>
<dbReference type="AlphaFoldDB" id="A0A8X6QFC5"/>
<feature type="binding site" evidence="6">
    <location>
        <position position="106"/>
    </location>
    <ligand>
        <name>substrate</name>
    </ligand>
</feature>
<dbReference type="CDD" id="cd07067">
    <property type="entry name" value="HP_PGM_like"/>
    <property type="match status" value="1"/>
</dbReference>
<dbReference type="Proteomes" id="UP000887013">
    <property type="component" value="Unassembled WGS sequence"/>
</dbReference>
<evidence type="ECO:0000256" key="1">
    <source>
        <dbReference type="ARBA" id="ARBA00004514"/>
    </source>
</evidence>
<evidence type="ECO:0000256" key="6">
    <source>
        <dbReference type="PIRSR" id="PIRSR613078-2"/>
    </source>
</evidence>
<evidence type="ECO:0000313" key="7">
    <source>
        <dbReference type="EMBL" id="GFU15610.1"/>
    </source>
</evidence>
<evidence type="ECO:0000256" key="3">
    <source>
        <dbReference type="ARBA" id="ARBA00022801"/>
    </source>
</evidence>
<comment type="caution">
    <text evidence="7">The sequence shown here is derived from an EMBL/GenBank/DDBJ whole genome shotgun (WGS) entry which is preliminary data.</text>
</comment>
<dbReference type="SUPFAM" id="SSF53254">
    <property type="entry name" value="Phosphoglycerate mutase-like"/>
    <property type="match status" value="1"/>
</dbReference>
<dbReference type="EMBL" id="BMAW01079525">
    <property type="protein sequence ID" value="GFU15610.1"/>
    <property type="molecule type" value="Genomic_DNA"/>
</dbReference>